<proteinExistence type="predicted"/>
<dbReference type="PANTHER" id="PTHR12106">
    <property type="entry name" value="SORTILIN RELATED"/>
    <property type="match status" value="1"/>
</dbReference>
<evidence type="ECO:0000313" key="3">
    <source>
        <dbReference type="Proteomes" id="UP000264820"/>
    </source>
</evidence>
<dbReference type="AlphaFoldDB" id="A0A3Q3DQF0"/>
<reference evidence="2" key="2">
    <citation type="submission" date="2025-09" db="UniProtKB">
        <authorList>
            <consortium name="Ensembl"/>
        </authorList>
    </citation>
    <scope>IDENTIFICATION</scope>
</reference>
<dbReference type="STRING" id="109280.ENSHCOP00000017890"/>
<dbReference type="Proteomes" id="UP000264820">
    <property type="component" value="Unplaced"/>
</dbReference>
<evidence type="ECO:0008006" key="4">
    <source>
        <dbReference type="Google" id="ProtNLM"/>
    </source>
</evidence>
<organism evidence="2 3">
    <name type="scientific">Hippocampus comes</name>
    <name type="common">Tiger tail seahorse</name>
    <dbReference type="NCBI Taxonomy" id="109280"/>
    <lineage>
        <taxon>Eukaryota</taxon>
        <taxon>Metazoa</taxon>
        <taxon>Chordata</taxon>
        <taxon>Craniata</taxon>
        <taxon>Vertebrata</taxon>
        <taxon>Euteleostomi</taxon>
        <taxon>Actinopterygii</taxon>
        <taxon>Neopterygii</taxon>
        <taxon>Teleostei</taxon>
        <taxon>Neoteleostei</taxon>
        <taxon>Acanthomorphata</taxon>
        <taxon>Syngnathiaria</taxon>
        <taxon>Syngnathiformes</taxon>
        <taxon>Syngnathoidei</taxon>
        <taxon>Syngnathidae</taxon>
        <taxon>Hippocampus</taxon>
    </lineage>
</organism>
<feature type="region of interest" description="Disordered" evidence="1">
    <location>
        <begin position="46"/>
        <end position="101"/>
    </location>
</feature>
<keyword evidence="3" id="KW-1185">Reference proteome</keyword>
<dbReference type="GO" id="GO:0016020">
    <property type="term" value="C:membrane"/>
    <property type="evidence" value="ECO:0007669"/>
    <property type="project" value="TreeGrafter"/>
</dbReference>
<sequence>SAYYHLMKLSIAQSHSGGSNQKGDFGDGVALLRVKRNNPEFAELRKSGLTGQADLNHGTSEERGSLLDGLRSSGPSRAELRKNRDDGRGNKQQDEPKITSGTFALTGDSAHNHAVVYWSGQNSSVILILTKLYDFHIGSVTESTLWRSSDSGSTYEKMNDKVGSKTVLSYLYVCPTNKRKVRCCMFF</sequence>
<evidence type="ECO:0000313" key="2">
    <source>
        <dbReference type="Ensembl" id="ENSHCOP00000017890.1"/>
    </source>
</evidence>
<evidence type="ECO:0000256" key="1">
    <source>
        <dbReference type="SAM" id="MobiDB-lite"/>
    </source>
</evidence>
<name>A0A3Q3DQF0_HIPCM</name>
<dbReference type="InterPro" id="IPR050310">
    <property type="entry name" value="VPS10-sortilin"/>
</dbReference>
<dbReference type="Ensembl" id="ENSHCOT00000012643.1">
    <property type="protein sequence ID" value="ENSHCOP00000017890.1"/>
    <property type="gene ID" value="ENSHCOG00000002019.1"/>
</dbReference>
<reference evidence="2" key="1">
    <citation type="submission" date="2025-08" db="UniProtKB">
        <authorList>
            <consortium name="Ensembl"/>
        </authorList>
    </citation>
    <scope>IDENTIFICATION</scope>
</reference>
<feature type="compositionally biased region" description="Basic and acidic residues" evidence="1">
    <location>
        <begin position="78"/>
        <end position="97"/>
    </location>
</feature>
<protein>
    <recommendedName>
        <fullName evidence="4">Sortilin N-terminal domain-containing protein</fullName>
    </recommendedName>
</protein>
<accession>A0A3Q3DQF0</accession>
<dbReference type="GeneTree" id="ENSGT01030000234563"/>
<dbReference type="PANTHER" id="PTHR12106:SF10">
    <property type="entry name" value="VPS10 DOMAIN-CONTAINING RECEPTOR SORCS3"/>
    <property type="match status" value="1"/>
</dbReference>